<protein>
    <submittedName>
        <fullName evidence="2">Hypothetical_protein</fullName>
    </submittedName>
</protein>
<dbReference type="EMBL" id="CAXDID020000095">
    <property type="protein sequence ID" value="CAL6024352.1"/>
    <property type="molecule type" value="Genomic_DNA"/>
</dbReference>
<evidence type="ECO:0000313" key="2">
    <source>
        <dbReference type="EMBL" id="CAL6024352.1"/>
    </source>
</evidence>
<proteinExistence type="predicted"/>
<dbReference type="Proteomes" id="UP001642409">
    <property type="component" value="Unassembled WGS sequence"/>
</dbReference>
<comment type="caution">
    <text evidence="1">The sequence shown here is derived from an EMBL/GenBank/DDBJ whole genome shotgun (WGS) entry which is preliminary data.</text>
</comment>
<organism evidence="1">
    <name type="scientific">Hexamita inflata</name>
    <dbReference type="NCBI Taxonomy" id="28002"/>
    <lineage>
        <taxon>Eukaryota</taxon>
        <taxon>Metamonada</taxon>
        <taxon>Diplomonadida</taxon>
        <taxon>Hexamitidae</taxon>
        <taxon>Hexamitinae</taxon>
        <taxon>Hexamita</taxon>
    </lineage>
</organism>
<evidence type="ECO:0000313" key="1">
    <source>
        <dbReference type="EMBL" id="CAI9964944.1"/>
    </source>
</evidence>
<accession>A0AA86UR98</accession>
<sequence length="451" mass="52113">MKVCFELAEQHGIYLGIHTMAYAAERPYDNGPYFPLGLKHALQLSLKQEQFELVQKDNTMTFEFIKQQQQDYFDECEQDHNRVEISNTQTSTYQVIEACGKHKISLDQQWLGLIDNQIALVDYEQAQNFTMLTETQFNNVNNQMQQVKTLDIDISKQFMKNIVKTYQQVYLVLWGTDSCITVNQNCYNGNNPKSVELLQVPNQYQVFKLKETEKGFKCVLPQVYSYIDYKDSRMVRSGDYMLTTKGMWYSNNITSNSTIISDEWIFTAPNNNSAVLQSVNTGSFVQFENGIFQMCTDIKLAQRFQVVQQQQYCFSHPEIVNTATNQSLRYLKLMIESIANSKLCLHQETDVLANIDSITDYSSYTHDPKSRYENESDLNGYLNYSLVIGSSDQTYLLKTIPNKLGVVYLILEKSINDKTQLQCLTQINGKAELQNFSGTDQQKWLLNIIKL</sequence>
<gene>
    <name evidence="2" type="ORF">HINF_LOCUS29576</name>
    <name evidence="1" type="ORF">HINF_LOCUS52589</name>
</gene>
<reference evidence="2 3" key="2">
    <citation type="submission" date="2024-07" db="EMBL/GenBank/DDBJ databases">
        <authorList>
            <person name="Akdeniz Z."/>
        </authorList>
    </citation>
    <scope>NUCLEOTIDE SEQUENCE [LARGE SCALE GENOMIC DNA]</scope>
</reference>
<reference evidence="1" key="1">
    <citation type="submission" date="2023-06" db="EMBL/GenBank/DDBJ databases">
        <authorList>
            <person name="Kurt Z."/>
        </authorList>
    </citation>
    <scope>NUCLEOTIDE SEQUENCE</scope>
</reference>
<evidence type="ECO:0000313" key="3">
    <source>
        <dbReference type="Proteomes" id="UP001642409"/>
    </source>
</evidence>
<name>A0AA86UR98_9EUKA</name>
<dbReference type="AlphaFoldDB" id="A0AA86UR98"/>
<dbReference type="EMBL" id="CATOUU010000983">
    <property type="protein sequence ID" value="CAI9964944.1"/>
    <property type="molecule type" value="Genomic_DNA"/>
</dbReference>
<keyword evidence="3" id="KW-1185">Reference proteome</keyword>